<dbReference type="InterPro" id="IPR052895">
    <property type="entry name" value="HetReg/Transcr_Mod"/>
</dbReference>
<accession>A0A2J6PFY7</accession>
<evidence type="ECO:0000313" key="2">
    <source>
        <dbReference type="EMBL" id="PMD12806.1"/>
    </source>
</evidence>
<dbReference type="Proteomes" id="UP000235672">
    <property type="component" value="Unassembled WGS sequence"/>
</dbReference>
<evidence type="ECO:0000259" key="1">
    <source>
        <dbReference type="Pfam" id="PF06985"/>
    </source>
</evidence>
<organism evidence="2 3">
    <name type="scientific">Hyaloscypha hepaticicola</name>
    <dbReference type="NCBI Taxonomy" id="2082293"/>
    <lineage>
        <taxon>Eukaryota</taxon>
        <taxon>Fungi</taxon>
        <taxon>Dikarya</taxon>
        <taxon>Ascomycota</taxon>
        <taxon>Pezizomycotina</taxon>
        <taxon>Leotiomycetes</taxon>
        <taxon>Helotiales</taxon>
        <taxon>Hyaloscyphaceae</taxon>
        <taxon>Hyaloscypha</taxon>
    </lineage>
</organism>
<proteinExistence type="predicted"/>
<dbReference type="PANTHER" id="PTHR24148">
    <property type="entry name" value="ANKYRIN REPEAT DOMAIN-CONTAINING PROTEIN 39 HOMOLOG-RELATED"/>
    <property type="match status" value="1"/>
</dbReference>
<feature type="non-terminal residue" evidence="2">
    <location>
        <position position="55"/>
    </location>
</feature>
<dbReference type="EMBL" id="KZ613542">
    <property type="protein sequence ID" value="PMD12806.1"/>
    <property type="molecule type" value="Genomic_DNA"/>
</dbReference>
<dbReference type="AlphaFoldDB" id="A0A2J6PFY7"/>
<dbReference type="Pfam" id="PF06985">
    <property type="entry name" value="HET"/>
    <property type="match status" value="1"/>
</dbReference>
<gene>
    <name evidence="2" type="ORF">NA56DRAFT_531324</name>
</gene>
<dbReference type="InterPro" id="IPR010730">
    <property type="entry name" value="HET"/>
</dbReference>
<protein>
    <recommendedName>
        <fullName evidence="1">Heterokaryon incompatibility domain-containing protein</fullName>
    </recommendedName>
</protein>
<sequence>IWIDQICIDQENELEKNHQVARMGLLFAWAEQVLTWLGPEADGSHAAMQYLVNLS</sequence>
<feature type="domain" description="Heterokaryon incompatibility" evidence="1">
    <location>
        <begin position="1"/>
        <end position="51"/>
    </location>
</feature>
<dbReference type="PANTHER" id="PTHR24148:SF64">
    <property type="entry name" value="HETEROKARYON INCOMPATIBILITY DOMAIN-CONTAINING PROTEIN"/>
    <property type="match status" value="1"/>
</dbReference>
<name>A0A2J6PFY7_9HELO</name>
<evidence type="ECO:0000313" key="3">
    <source>
        <dbReference type="Proteomes" id="UP000235672"/>
    </source>
</evidence>
<feature type="non-terminal residue" evidence="2">
    <location>
        <position position="1"/>
    </location>
</feature>
<reference evidence="2 3" key="1">
    <citation type="submission" date="2016-05" db="EMBL/GenBank/DDBJ databases">
        <title>A degradative enzymes factory behind the ericoid mycorrhizal symbiosis.</title>
        <authorList>
            <consortium name="DOE Joint Genome Institute"/>
            <person name="Martino E."/>
            <person name="Morin E."/>
            <person name="Grelet G."/>
            <person name="Kuo A."/>
            <person name="Kohler A."/>
            <person name="Daghino S."/>
            <person name="Barry K."/>
            <person name="Choi C."/>
            <person name="Cichocki N."/>
            <person name="Clum A."/>
            <person name="Copeland A."/>
            <person name="Hainaut M."/>
            <person name="Haridas S."/>
            <person name="Labutti K."/>
            <person name="Lindquist E."/>
            <person name="Lipzen A."/>
            <person name="Khouja H.-R."/>
            <person name="Murat C."/>
            <person name="Ohm R."/>
            <person name="Olson A."/>
            <person name="Spatafora J."/>
            <person name="Veneault-Fourrey C."/>
            <person name="Henrissat B."/>
            <person name="Grigoriev I."/>
            <person name="Martin F."/>
            <person name="Perotto S."/>
        </authorList>
    </citation>
    <scope>NUCLEOTIDE SEQUENCE [LARGE SCALE GENOMIC DNA]</scope>
    <source>
        <strain evidence="2 3">UAMH 7357</strain>
    </source>
</reference>
<dbReference type="OrthoDB" id="3598674at2759"/>
<keyword evidence="3" id="KW-1185">Reference proteome</keyword>